<dbReference type="InterPro" id="IPR052061">
    <property type="entry name" value="PTE-AB_protein"/>
</dbReference>
<dbReference type="PANTHER" id="PTHR47260">
    <property type="entry name" value="UPF0644 PROTEIN PB2B4.06"/>
    <property type="match status" value="1"/>
</dbReference>
<reference evidence="2 3" key="1">
    <citation type="submission" date="2022-12" db="EMBL/GenBank/DDBJ databases">
        <title>Genomic features and morphological characterization of a novel Knufia sp. strain isolated from spacecraft assembly facility.</title>
        <authorList>
            <person name="Teixeira M."/>
            <person name="Chander A.M."/>
            <person name="Stajich J.E."/>
            <person name="Venkateswaran K."/>
        </authorList>
    </citation>
    <scope>NUCLEOTIDE SEQUENCE [LARGE SCALE GENOMIC DNA]</scope>
    <source>
        <strain evidence="2 3">FJI-L2-BK-P2</strain>
    </source>
</reference>
<comment type="caution">
    <text evidence="2">The sequence shown here is derived from an EMBL/GenBank/DDBJ whole genome shotgun (WGS) entry which is preliminary data.</text>
</comment>
<dbReference type="Proteomes" id="UP001316803">
    <property type="component" value="Unassembled WGS sequence"/>
</dbReference>
<keyword evidence="3" id="KW-1185">Reference proteome</keyword>
<dbReference type="Gene3D" id="3.10.129.10">
    <property type="entry name" value="Hotdog Thioesterase"/>
    <property type="match status" value="1"/>
</dbReference>
<dbReference type="EMBL" id="JAKLMC020000005">
    <property type="protein sequence ID" value="KAK5956008.1"/>
    <property type="molecule type" value="Genomic_DNA"/>
</dbReference>
<dbReference type="PANTHER" id="PTHR47260:SF7">
    <property type="entry name" value="THIOESTERASE FAMILY PROTEIN (AFU_ORTHOLOGUE AFUA_1G10800)"/>
    <property type="match status" value="1"/>
</dbReference>
<dbReference type="InterPro" id="IPR006683">
    <property type="entry name" value="Thioestr_dom"/>
</dbReference>
<name>A0AAN8F3S1_9EURO</name>
<organism evidence="2 3">
    <name type="scientific">Knufia fluminis</name>
    <dbReference type="NCBI Taxonomy" id="191047"/>
    <lineage>
        <taxon>Eukaryota</taxon>
        <taxon>Fungi</taxon>
        <taxon>Dikarya</taxon>
        <taxon>Ascomycota</taxon>
        <taxon>Pezizomycotina</taxon>
        <taxon>Eurotiomycetes</taxon>
        <taxon>Chaetothyriomycetidae</taxon>
        <taxon>Chaetothyriales</taxon>
        <taxon>Trichomeriaceae</taxon>
        <taxon>Knufia</taxon>
    </lineage>
</organism>
<feature type="domain" description="Thioesterase" evidence="1">
    <location>
        <begin position="101"/>
        <end position="160"/>
    </location>
</feature>
<dbReference type="Pfam" id="PF03061">
    <property type="entry name" value="4HBT"/>
    <property type="match status" value="1"/>
</dbReference>
<evidence type="ECO:0000313" key="3">
    <source>
        <dbReference type="Proteomes" id="UP001316803"/>
    </source>
</evidence>
<dbReference type="SUPFAM" id="SSF54637">
    <property type="entry name" value="Thioesterase/thiol ester dehydrase-isomerase"/>
    <property type="match status" value="1"/>
</dbReference>
<evidence type="ECO:0000313" key="2">
    <source>
        <dbReference type="EMBL" id="KAK5956008.1"/>
    </source>
</evidence>
<dbReference type="CDD" id="cd03443">
    <property type="entry name" value="PaaI_thioesterase"/>
    <property type="match status" value="1"/>
</dbReference>
<sequence>MGSMPTDEDTLKYEAPDQWTKELDDHIKNSKLAQALRANPEFRESRPHLKIPHEVAQHNLTAGTLSGPNMIPVPPYYFNHKEGKSMVCILYVGTHVSGHPGIVHGGFLATMLDEGLARCAFPALPNKVGVTAQLNIAYKKPTMASQFLVLVADTTKVEGRKAWSQGYIAPLEEVDIGADGQIQHPEPLVSADALFIEPKHAKILKSLYRQAT</sequence>
<dbReference type="AlphaFoldDB" id="A0AAN8F3S1"/>
<proteinExistence type="predicted"/>
<gene>
    <name evidence="2" type="ORF">OHC33_002581</name>
</gene>
<accession>A0AAN8F3S1</accession>
<protein>
    <recommendedName>
        <fullName evidence="1">Thioesterase domain-containing protein</fullName>
    </recommendedName>
</protein>
<dbReference type="InterPro" id="IPR029069">
    <property type="entry name" value="HotDog_dom_sf"/>
</dbReference>
<evidence type="ECO:0000259" key="1">
    <source>
        <dbReference type="Pfam" id="PF03061"/>
    </source>
</evidence>